<reference evidence="4 5" key="1">
    <citation type="submission" date="2020-01" db="EMBL/GenBank/DDBJ databases">
        <authorList>
            <consortium name="DOE Joint Genome Institute"/>
            <person name="Haridas S."/>
            <person name="Albert R."/>
            <person name="Binder M."/>
            <person name="Bloem J."/>
            <person name="Labutti K."/>
            <person name="Salamov A."/>
            <person name="Andreopoulos B."/>
            <person name="Baker S.E."/>
            <person name="Barry K."/>
            <person name="Bills G."/>
            <person name="Bluhm B.H."/>
            <person name="Cannon C."/>
            <person name="Castanera R."/>
            <person name="Culley D.E."/>
            <person name="Daum C."/>
            <person name="Ezra D."/>
            <person name="Gonzalez J.B."/>
            <person name="Henrissat B."/>
            <person name="Kuo A."/>
            <person name="Liang C."/>
            <person name="Lipzen A."/>
            <person name="Lutzoni F."/>
            <person name="Magnuson J."/>
            <person name="Mondo S."/>
            <person name="Nolan M."/>
            <person name="Ohm R."/>
            <person name="Pangilinan J."/>
            <person name="Park H.-J.H."/>
            <person name="Ramirez L."/>
            <person name="Alfaro M."/>
            <person name="Sun H."/>
            <person name="Tritt A."/>
            <person name="Yoshinaga Y."/>
            <person name="Zwiers L.-H.L."/>
            <person name="Turgeon B.G."/>
            <person name="Goodwin S.B."/>
            <person name="Spatafora J.W."/>
            <person name="Crous P.W."/>
            <person name="Grigoriev I.V."/>
        </authorList>
    </citation>
    <scope>NUCLEOTIDE SEQUENCE [LARGE SCALE GENOMIC DNA]</scope>
    <source>
        <strain evidence="4 5">CBS 611.86</strain>
    </source>
</reference>
<dbReference type="InterPro" id="IPR009799">
    <property type="entry name" value="EthD_dom"/>
</dbReference>
<dbReference type="GO" id="GO:0016491">
    <property type="term" value="F:oxidoreductase activity"/>
    <property type="evidence" value="ECO:0007669"/>
    <property type="project" value="InterPro"/>
</dbReference>
<evidence type="ECO:0000256" key="2">
    <source>
        <dbReference type="SAM" id="SignalP"/>
    </source>
</evidence>
<dbReference type="Pfam" id="PF07110">
    <property type="entry name" value="EthD"/>
    <property type="match status" value="1"/>
</dbReference>
<dbReference type="Proteomes" id="UP000481861">
    <property type="component" value="Unassembled WGS sequence"/>
</dbReference>
<accession>A0A7C8I131</accession>
<keyword evidence="5" id="KW-1185">Reference proteome</keyword>
<comment type="caution">
    <text evidence="4">The sequence shown here is derived from an EMBL/GenBank/DDBJ whole genome shotgun (WGS) entry which is preliminary data.</text>
</comment>
<evidence type="ECO:0000313" key="4">
    <source>
        <dbReference type="EMBL" id="KAF2867957.1"/>
    </source>
</evidence>
<dbReference type="SUPFAM" id="SSF54909">
    <property type="entry name" value="Dimeric alpha+beta barrel"/>
    <property type="match status" value="1"/>
</dbReference>
<sequence>MRFSTITTGLLVVTAFLSTSARSLANPPAADGFVQQDIATPGSNASAVVQEAQDGKKNASEYKFRFNEFVPHLYDDGGSNRQPYFKVIIFFKKKPNITEVSFHTHWKSVHADMFMSQKGLGVHLMRYSQFHQDEASRKKLLPIMGKGGALAPWDGIAEFHARNEEHWAKFIAGVRANKALMEDELKFIDYSSGLLVMAGYDNVIFGSGISTSNGRNGIMPNDPRLTK</sequence>
<organism evidence="4 5">
    <name type="scientific">Massariosphaeria phaeospora</name>
    <dbReference type="NCBI Taxonomy" id="100035"/>
    <lineage>
        <taxon>Eukaryota</taxon>
        <taxon>Fungi</taxon>
        <taxon>Dikarya</taxon>
        <taxon>Ascomycota</taxon>
        <taxon>Pezizomycotina</taxon>
        <taxon>Dothideomycetes</taxon>
        <taxon>Pleosporomycetidae</taxon>
        <taxon>Pleosporales</taxon>
        <taxon>Pleosporales incertae sedis</taxon>
        <taxon>Massariosphaeria</taxon>
    </lineage>
</organism>
<dbReference type="OrthoDB" id="3454835at2759"/>
<dbReference type="AlphaFoldDB" id="A0A7C8I131"/>
<gene>
    <name evidence="4" type="ORF">BDV95DRAFT_610389</name>
</gene>
<feature type="domain" description="EthD" evidence="3">
    <location>
        <begin position="94"/>
        <end position="189"/>
    </location>
</feature>
<feature type="chain" id="PRO_5028966600" description="EthD domain-containing protein" evidence="2">
    <location>
        <begin position="26"/>
        <end position="227"/>
    </location>
</feature>
<evidence type="ECO:0000313" key="5">
    <source>
        <dbReference type="Proteomes" id="UP000481861"/>
    </source>
</evidence>
<dbReference type="EMBL" id="JAADJZ010000021">
    <property type="protein sequence ID" value="KAF2867957.1"/>
    <property type="molecule type" value="Genomic_DNA"/>
</dbReference>
<comment type="similarity">
    <text evidence="1">Belongs to the tpcK family.</text>
</comment>
<dbReference type="InterPro" id="IPR011008">
    <property type="entry name" value="Dimeric_a/b-barrel"/>
</dbReference>
<feature type="signal peptide" evidence="2">
    <location>
        <begin position="1"/>
        <end position="25"/>
    </location>
</feature>
<name>A0A7C8I131_9PLEO</name>
<keyword evidence="2" id="KW-0732">Signal</keyword>
<evidence type="ECO:0000259" key="3">
    <source>
        <dbReference type="Pfam" id="PF07110"/>
    </source>
</evidence>
<proteinExistence type="inferred from homology"/>
<protein>
    <recommendedName>
        <fullName evidence="3">EthD domain-containing protein</fullName>
    </recommendedName>
</protein>
<evidence type="ECO:0000256" key="1">
    <source>
        <dbReference type="ARBA" id="ARBA00005986"/>
    </source>
</evidence>
<dbReference type="Gene3D" id="3.30.70.100">
    <property type="match status" value="1"/>
</dbReference>